<dbReference type="GeneID" id="20674092"/>
<sequence>MPKSKSPLDKDESGESNESISRLEIVKKMRRDTSPSSNEMRKLHLTLWFHLFAWFPVCAAKASLMSPITAERLFTETDSLSPRTPWHLLGCYYSSCPQRMTFSLLSSSRIYAQQRCYLFSQEVKVTGAGGDLESSEEEQADCQVAKSSWDIMHQSHPPILGMFSNVFELLWTLWQRRQPP</sequence>
<dbReference type="EMBL" id="KI925457">
    <property type="protein sequence ID" value="ETW82572.1"/>
    <property type="molecule type" value="Genomic_DNA"/>
</dbReference>
<protein>
    <submittedName>
        <fullName evidence="2">Uncharacterized protein</fullName>
    </submittedName>
</protein>
<feature type="compositionally biased region" description="Basic and acidic residues" evidence="1">
    <location>
        <begin position="24"/>
        <end position="33"/>
    </location>
</feature>
<dbReference type="Proteomes" id="UP000030671">
    <property type="component" value="Unassembled WGS sequence"/>
</dbReference>
<dbReference type="InParanoid" id="W4K9Q0"/>
<dbReference type="AlphaFoldDB" id="W4K9Q0"/>
<gene>
    <name evidence="2" type="ORF">HETIRDRAFT_426198</name>
</gene>
<accession>W4K9Q0</accession>
<dbReference type="KEGG" id="hir:HETIRDRAFT_426198"/>
<reference evidence="2 3" key="1">
    <citation type="journal article" date="2012" name="New Phytol.">
        <title>Insight into trade-off between wood decay and parasitism from the genome of a fungal forest pathogen.</title>
        <authorList>
            <person name="Olson A."/>
            <person name="Aerts A."/>
            <person name="Asiegbu F."/>
            <person name="Belbahri L."/>
            <person name="Bouzid O."/>
            <person name="Broberg A."/>
            <person name="Canback B."/>
            <person name="Coutinho P.M."/>
            <person name="Cullen D."/>
            <person name="Dalman K."/>
            <person name="Deflorio G."/>
            <person name="van Diepen L.T."/>
            <person name="Dunand C."/>
            <person name="Duplessis S."/>
            <person name="Durling M."/>
            <person name="Gonthier P."/>
            <person name="Grimwood J."/>
            <person name="Fossdal C.G."/>
            <person name="Hansson D."/>
            <person name="Henrissat B."/>
            <person name="Hietala A."/>
            <person name="Himmelstrand K."/>
            <person name="Hoffmeister D."/>
            <person name="Hogberg N."/>
            <person name="James T.Y."/>
            <person name="Karlsson M."/>
            <person name="Kohler A."/>
            <person name="Kues U."/>
            <person name="Lee Y.H."/>
            <person name="Lin Y.C."/>
            <person name="Lind M."/>
            <person name="Lindquist E."/>
            <person name="Lombard V."/>
            <person name="Lucas S."/>
            <person name="Lunden K."/>
            <person name="Morin E."/>
            <person name="Murat C."/>
            <person name="Park J."/>
            <person name="Raffaello T."/>
            <person name="Rouze P."/>
            <person name="Salamov A."/>
            <person name="Schmutz J."/>
            <person name="Solheim H."/>
            <person name="Stahlberg J."/>
            <person name="Velez H."/>
            <person name="de Vries R.P."/>
            <person name="Wiebenga A."/>
            <person name="Woodward S."/>
            <person name="Yakovlev I."/>
            <person name="Garbelotto M."/>
            <person name="Martin F."/>
            <person name="Grigoriev I.V."/>
            <person name="Stenlid J."/>
        </authorList>
    </citation>
    <scope>NUCLEOTIDE SEQUENCE [LARGE SCALE GENOMIC DNA]</scope>
    <source>
        <strain evidence="2 3">TC 32-1</strain>
    </source>
</reference>
<dbReference type="RefSeq" id="XP_009544927.1">
    <property type="nucleotide sequence ID" value="XM_009546632.1"/>
</dbReference>
<evidence type="ECO:0000313" key="2">
    <source>
        <dbReference type="EMBL" id="ETW82572.1"/>
    </source>
</evidence>
<keyword evidence="3" id="KW-1185">Reference proteome</keyword>
<feature type="compositionally biased region" description="Basic and acidic residues" evidence="1">
    <location>
        <begin position="1"/>
        <end position="13"/>
    </location>
</feature>
<evidence type="ECO:0000313" key="3">
    <source>
        <dbReference type="Proteomes" id="UP000030671"/>
    </source>
</evidence>
<feature type="region of interest" description="Disordered" evidence="1">
    <location>
        <begin position="1"/>
        <end position="36"/>
    </location>
</feature>
<name>W4K9Q0_HETIT</name>
<evidence type="ECO:0000256" key="1">
    <source>
        <dbReference type="SAM" id="MobiDB-lite"/>
    </source>
</evidence>
<proteinExistence type="predicted"/>
<organism evidence="2 3">
    <name type="scientific">Heterobasidion irregulare (strain TC 32-1)</name>
    <dbReference type="NCBI Taxonomy" id="747525"/>
    <lineage>
        <taxon>Eukaryota</taxon>
        <taxon>Fungi</taxon>
        <taxon>Dikarya</taxon>
        <taxon>Basidiomycota</taxon>
        <taxon>Agaricomycotina</taxon>
        <taxon>Agaricomycetes</taxon>
        <taxon>Russulales</taxon>
        <taxon>Bondarzewiaceae</taxon>
        <taxon>Heterobasidion</taxon>
        <taxon>Heterobasidion annosum species complex</taxon>
    </lineage>
</organism>
<dbReference type="HOGENOM" id="CLU_1496402_0_0_1"/>